<dbReference type="PANTHER" id="PTHR43527">
    <property type="entry name" value="4-DIPHOSPHOCYTIDYL-2-C-METHYL-D-ERYTHRITOL KINASE, CHLOROPLASTIC"/>
    <property type="match status" value="1"/>
</dbReference>
<accession>A0A8J6NRF5</accession>
<dbReference type="EC" id="2.7.1.148" evidence="2 9"/>
<dbReference type="InterPro" id="IPR013750">
    <property type="entry name" value="GHMP_kinase_C_dom"/>
</dbReference>
<evidence type="ECO:0000313" key="12">
    <source>
        <dbReference type="EMBL" id="MBC8360702.1"/>
    </source>
</evidence>
<feature type="active site" evidence="9">
    <location>
        <position position="140"/>
    </location>
</feature>
<feature type="domain" description="GHMP kinase C-terminal" evidence="11">
    <location>
        <begin position="214"/>
        <end position="273"/>
    </location>
</feature>
<dbReference type="InterPro" id="IPR020568">
    <property type="entry name" value="Ribosomal_Su5_D2-typ_SF"/>
</dbReference>
<sequence>MNKHPGTMKILSPAKINLLLQVTGKRPDGYHNLISLMCCIGLYDTVSLTFGLETTTVACKHPGVPQDETNLAFKAADLFLKSLNSNEGVGILIEKKIPVAAGLGGGSSNAAAVLLGLNRCYGHPFSWEDLVSIGLSIGADIPFFLFGRPAIATGVGEKLEAYRGLKKLKILLINPGFSVSTAEVYKNLNLGLTKCKKKLSYSLLKKQAFDIRKHLCNDLETAAAPMYPVISKAKEALLKYGAIGALMSGSGPTVFGLFTNSVTARKAKQALSKDNGWQSYLADMITQDTGYNIDDAGCVIQDR</sequence>
<evidence type="ECO:0000259" key="11">
    <source>
        <dbReference type="Pfam" id="PF08544"/>
    </source>
</evidence>
<dbReference type="PIRSF" id="PIRSF010376">
    <property type="entry name" value="IspE"/>
    <property type="match status" value="1"/>
</dbReference>
<keyword evidence="6 9" id="KW-0418">Kinase</keyword>
<dbReference type="SUPFAM" id="SSF55060">
    <property type="entry name" value="GHMP Kinase, C-terminal domain"/>
    <property type="match status" value="1"/>
</dbReference>
<dbReference type="InterPro" id="IPR036554">
    <property type="entry name" value="GHMP_kinase_C_sf"/>
</dbReference>
<evidence type="ECO:0000256" key="7">
    <source>
        <dbReference type="ARBA" id="ARBA00022840"/>
    </source>
</evidence>
<evidence type="ECO:0000259" key="10">
    <source>
        <dbReference type="Pfam" id="PF00288"/>
    </source>
</evidence>
<keyword evidence="9" id="KW-0414">Isoprene biosynthesis</keyword>
<dbReference type="AlphaFoldDB" id="A0A8J6NRF5"/>
<dbReference type="GO" id="GO:0019288">
    <property type="term" value="P:isopentenyl diphosphate biosynthetic process, methylerythritol 4-phosphate pathway"/>
    <property type="evidence" value="ECO:0007669"/>
    <property type="project" value="UniProtKB-UniRule"/>
</dbReference>
<evidence type="ECO:0000256" key="2">
    <source>
        <dbReference type="ARBA" id="ARBA00012052"/>
    </source>
</evidence>
<comment type="similarity">
    <text evidence="1 9">Belongs to the GHMP kinase family. IspE subfamily.</text>
</comment>
<dbReference type="SUPFAM" id="SSF54211">
    <property type="entry name" value="Ribosomal protein S5 domain 2-like"/>
    <property type="match status" value="1"/>
</dbReference>
<feature type="domain" description="GHMP kinase N-terminal" evidence="10">
    <location>
        <begin position="70"/>
        <end position="147"/>
    </location>
</feature>
<evidence type="ECO:0000256" key="4">
    <source>
        <dbReference type="ARBA" id="ARBA00022679"/>
    </source>
</evidence>
<keyword evidence="7 9" id="KW-0067">ATP-binding</keyword>
<reference evidence="12 13" key="1">
    <citation type="submission" date="2020-08" db="EMBL/GenBank/DDBJ databases">
        <title>Bridging the membrane lipid divide: bacteria of the FCB group superphylum have the potential to synthesize archaeal ether lipids.</title>
        <authorList>
            <person name="Villanueva L."/>
            <person name="Von Meijenfeldt F.A.B."/>
            <person name="Westbye A.B."/>
            <person name="Yadav S."/>
            <person name="Hopmans E.C."/>
            <person name="Dutilh B.E."/>
            <person name="Sinninghe Damste J.S."/>
        </authorList>
    </citation>
    <scope>NUCLEOTIDE SEQUENCE [LARGE SCALE GENOMIC DNA]</scope>
    <source>
        <strain evidence="12">NIOZ-UU30</strain>
    </source>
</reference>
<evidence type="ECO:0000256" key="9">
    <source>
        <dbReference type="HAMAP-Rule" id="MF_00061"/>
    </source>
</evidence>
<name>A0A8J6NRF5_9BACT</name>
<dbReference type="Pfam" id="PF00288">
    <property type="entry name" value="GHMP_kinases_N"/>
    <property type="match status" value="1"/>
</dbReference>
<dbReference type="Proteomes" id="UP000603434">
    <property type="component" value="Unassembled WGS sequence"/>
</dbReference>
<dbReference type="Pfam" id="PF08544">
    <property type="entry name" value="GHMP_kinases_C"/>
    <property type="match status" value="1"/>
</dbReference>
<gene>
    <name evidence="9 12" type="primary">ispE</name>
    <name evidence="12" type="ORF">H8E23_04835</name>
</gene>
<feature type="binding site" evidence="9">
    <location>
        <begin position="98"/>
        <end position="108"/>
    </location>
    <ligand>
        <name>ATP</name>
        <dbReference type="ChEBI" id="CHEBI:30616"/>
    </ligand>
</feature>
<dbReference type="PANTHER" id="PTHR43527:SF2">
    <property type="entry name" value="4-DIPHOSPHOCYTIDYL-2-C-METHYL-D-ERYTHRITOL KINASE, CHLOROPLASTIC"/>
    <property type="match status" value="1"/>
</dbReference>
<dbReference type="InterPro" id="IPR014721">
    <property type="entry name" value="Ribsml_uS5_D2-typ_fold_subgr"/>
</dbReference>
<proteinExistence type="inferred from homology"/>
<evidence type="ECO:0000256" key="3">
    <source>
        <dbReference type="ARBA" id="ARBA00017473"/>
    </source>
</evidence>
<dbReference type="UniPathway" id="UPA00056">
    <property type="reaction ID" value="UER00094"/>
</dbReference>
<dbReference type="GO" id="GO:0050515">
    <property type="term" value="F:4-(cytidine 5'-diphospho)-2-C-methyl-D-erythritol kinase activity"/>
    <property type="evidence" value="ECO:0007669"/>
    <property type="project" value="UniProtKB-UniRule"/>
</dbReference>
<protein>
    <recommendedName>
        <fullName evidence="3 9">4-diphosphocytidyl-2-C-methyl-D-erythritol kinase</fullName>
        <shortName evidence="9">CMK</shortName>
        <ecNumber evidence="2 9">2.7.1.148</ecNumber>
    </recommendedName>
    <alternativeName>
        <fullName evidence="8 9">4-(cytidine-5'-diphospho)-2-C-methyl-D-erythritol kinase</fullName>
    </alternativeName>
</protein>
<evidence type="ECO:0000256" key="6">
    <source>
        <dbReference type="ARBA" id="ARBA00022777"/>
    </source>
</evidence>
<evidence type="ECO:0000256" key="8">
    <source>
        <dbReference type="ARBA" id="ARBA00032554"/>
    </source>
</evidence>
<dbReference type="GO" id="GO:0005524">
    <property type="term" value="F:ATP binding"/>
    <property type="evidence" value="ECO:0007669"/>
    <property type="project" value="UniProtKB-UniRule"/>
</dbReference>
<comment type="pathway">
    <text evidence="9">Isoprenoid biosynthesis; isopentenyl diphosphate biosynthesis via DXP pathway; isopentenyl diphosphate from 1-deoxy-D-xylulose 5-phosphate: step 3/6.</text>
</comment>
<evidence type="ECO:0000313" key="13">
    <source>
        <dbReference type="Proteomes" id="UP000603434"/>
    </source>
</evidence>
<keyword evidence="5 9" id="KW-0547">Nucleotide-binding</keyword>
<evidence type="ECO:0000256" key="1">
    <source>
        <dbReference type="ARBA" id="ARBA00009684"/>
    </source>
</evidence>
<dbReference type="HAMAP" id="MF_00061">
    <property type="entry name" value="IspE"/>
    <property type="match status" value="1"/>
</dbReference>
<dbReference type="Gene3D" id="3.30.230.10">
    <property type="match status" value="1"/>
</dbReference>
<comment type="function">
    <text evidence="9">Catalyzes the phosphorylation of the position 2 hydroxy group of 4-diphosphocytidyl-2C-methyl-D-erythritol.</text>
</comment>
<organism evidence="12 13">
    <name type="scientific">Candidatus Desulfatibia profunda</name>
    <dbReference type="NCBI Taxonomy" id="2841695"/>
    <lineage>
        <taxon>Bacteria</taxon>
        <taxon>Pseudomonadati</taxon>
        <taxon>Thermodesulfobacteriota</taxon>
        <taxon>Desulfobacteria</taxon>
        <taxon>Desulfobacterales</taxon>
        <taxon>Desulfobacterales incertae sedis</taxon>
        <taxon>Candidatus Desulfatibia</taxon>
    </lineage>
</organism>
<keyword evidence="4 9" id="KW-0808">Transferase</keyword>
<feature type="active site" evidence="9">
    <location>
        <position position="15"/>
    </location>
</feature>
<evidence type="ECO:0000256" key="5">
    <source>
        <dbReference type="ARBA" id="ARBA00022741"/>
    </source>
</evidence>
<dbReference type="InterPro" id="IPR006204">
    <property type="entry name" value="GHMP_kinase_N_dom"/>
</dbReference>
<comment type="caution">
    <text evidence="12">The sequence shown here is derived from an EMBL/GenBank/DDBJ whole genome shotgun (WGS) entry which is preliminary data.</text>
</comment>
<dbReference type="InterPro" id="IPR004424">
    <property type="entry name" value="IspE"/>
</dbReference>
<dbReference type="NCBIfam" id="NF011202">
    <property type="entry name" value="PRK14608.1"/>
    <property type="match status" value="1"/>
</dbReference>
<dbReference type="Gene3D" id="3.30.70.890">
    <property type="entry name" value="GHMP kinase, C-terminal domain"/>
    <property type="match status" value="1"/>
</dbReference>
<dbReference type="GO" id="GO:0016114">
    <property type="term" value="P:terpenoid biosynthetic process"/>
    <property type="evidence" value="ECO:0007669"/>
    <property type="project" value="UniProtKB-UniRule"/>
</dbReference>
<dbReference type="NCBIfam" id="TIGR00154">
    <property type="entry name" value="ispE"/>
    <property type="match status" value="1"/>
</dbReference>
<dbReference type="EMBL" id="JACNJH010000101">
    <property type="protein sequence ID" value="MBC8360702.1"/>
    <property type="molecule type" value="Genomic_DNA"/>
</dbReference>
<comment type="catalytic activity">
    <reaction evidence="9">
        <text>4-CDP-2-C-methyl-D-erythritol + ATP = 4-CDP-2-C-methyl-D-erythritol 2-phosphate + ADP + H(+)</text>
        <dbReference type="Rhea" id="RHEA:18437"/>
        <dbReference type="ChEBI" id="CHEBI:15378"/>
        <dbReference type="ChEBI" id="CHEBI:30616"/>
        <dbReference type="ChEBI" id="CHEBI:57823"/>
        <dbReference type="ChEBI" id="CHEBI:57919"/>
        <dbReference type="ChEBI" id="CHEBI:456216"/>
        <dbReference type="EC" id="2.7.1.148"/>
    </reaction>
</comment>